<dbReference type="EMBL" id="NAJL01000095">
    <property type="protein sequence ID" value="TKA21875.1"/>
    <property type="molecule type" value="Genomic_DNA"/>
</dbReference>
<dbReference type="GO" id="GO:0016846">
    <property type="term" value="F:carbon-sulfur lyase activity"/>
    <property type="evidence" value="ECO:0007669"/>
    <property type="project" value="InterPro"/>
</dbReference>
<dbReference type="Proteomes" id="UP000308549">
    <property type="component" value="Unassembled WGS sequence"/>
</dbReference>
<evidence type="ECO:0000256" key="3">
    <source>
        <dbReference type="ARBA" id="ARBA00022833"/>
    </source>
</evidence>
<dbReference type="PROSITE" id="PS51891">
    <property type="entry name" value="CENP_V_GFA"/>
    <property type="match status" value="1"/>
</dbReference>
<keyword evidence="4" id="KW-0456">Lyase</keyword>
<proteinExistence type="inferred from homology"/>
<sequence length="159" mass="17801">MSDVRLRGSCACGGVRWTLATSPKSLDCCYCKTCQQLSGAPFVAWVGMPKTSLAWHCSDSPSEARILSFSLNSLATRTCCSQCGSTLSMQYHCYPNKVHVSAGTIIEGEECLPKLETHIFVSRKPAWYQIPDDGVPRYAEFDEEFERVLGEYVEDRREQ</sequence>
<accession>A0A4U0TJX5</accession>
<dbReference type="GO" id="GO:0046872">
    <property type="term" value="F:metal ion binding"/>
    <property type="evidence" value="ECO:0007669"/>
    <property type="project" value="UniProtKB-KW"/>
</dbReference>
<evidence type="ECO:0000256" key="2">
    <source>
        <dbReference type="ARBA" id="ARBA00022723"/>
    </source>
</evidence>
<evidence type="ECO:0000313" key="6">
    <source>
        <dbReference type="EMBL" id="TKA21875.1"/>
    </source>
</evidence>
<keyword evidence="3" id="KW-0862">Zinc</keyword>
<evidence type="ECO:0000256" key="4">
    <source>
        <dbReference type="ARBA" id="ARBA00023239"/>
    </source>
</evidence>
<protein>
    <recommendedName>
        <fullName evidence="5">CENP-V/GFA domain-containing protein</fullName>
    </recommendedName>
</protein>
<keyword evidence="7" id="KW-1185">Reference proteome</keyword>
<dbReference type="PANTHER" id="PTHR33337">
    <property type="entry name" value="GFA DOMAIN-CONTAINING PROTEIN"/>
    <property type="match status" value="1"/>
</dbReference>
<reference evidence="6 7" key="1">
    <citation type="submission" date="2017-03" db="EMBL/GenBank/DDBJ databases">
        <title>Genomes of endolithic fungi from Antarctica.</title>
        <authorList>
            <person name="Coleine C."/>
            <person name="Masonjones S."/>
            <person name="Stajich J.E."/>
        </authorList>
    </citation>
    <scope>NUCLEOTIDE SEQUENCE [LARGE SCALE GENOMIC DNA]</scope>
    <source>
        <strain evidence="6 7">CCFEE 6315</strain>
    </source>
</reference>
<evidence type="ECO:0000256" key="1">
    <source>
        <dbReference type="ARBA" id="ARBA00005495"/>
    </source>
</evidence>
<organism evidence="6 7">
    <name type="scientific">Salinomyces thailandicus</name>
    <dbReference type="NCBI Taxonomy" id="706561"/>
    <lineage>
        <taxon>Eukaryota</taxon>
        <taxon>Fungi</taxon>
        <taxon>Dikarya</taxon>
        <taxon>Ascomycota</taxon>
        <taxon>Pezizomycotina</taxon>
        <taxon>Dothideomycetes</taxon>
        <taxon>Dothideomycetidae</taxon>
        <taxon>Mycosphaerellales</taxon>
        <taxon>Teratosphaeriaceae</taxon>
        <taxon>Salinomyces</taxon>
    </lineage>
</organism>
<dbReference type="Pfam" id="PF04828">
    <property type="entry name" value="GFA"/>
    <property type="match status" value="1"/>
</dbReference>
<gene>
    <name evidence="6" type="ORF">B0A50_08611</name>
</gene>
<dbReference type="AlphaFoldDB" id="A0A4U0TJX5"/>
<evidence type="ECO:0000313" key="7">
    <source>
        <dbReference type="Proteomes" id="UP000308549"/>
    </source>
</evidence>
<feature type="domain" description="CENP-V/GFA" evidence="5">
    <location>
        <begin position="6"/>
        <end position="129"/>
    </location>
</feature>
<evidence type="ECO:0000259" key="5">
    <source>
        <dbReference type="PROSITE" id="PS51891"/>
    </source>
</evidence>
<dbReference type="InterPro" id="IPR006913">
    <property type="entry name" value="CENP-V/GFA"/>
</dbReference>
<keyword evidence="2" id="KW-0479">Metal-binding</keyword>
<dbReference type="OrthoDB" id="6329284at2759"/>
<comment type="caution">
    <text evidence="6">The sequence shown here is derived from an EMBL/GenBank/DDBJ whole genome shotgun (WGS) entry which is preliminary data.</text>
</comment>
<dbReference type="PANTHER" id="PTHR33337:SF40">
    <property type="entry name" value="CENP-V_GFA DOMAIN-CONTAINING PROTEIN-RELATED"/>
    <property type="match status" value="1"/>
</dbReference>
<comment type="similarity">
    <text evidence="1">Belongs to the Gfa family.</text>
</comment>
<dbReference type="InterPro" id="IPR011057">
    <property type="entry name" value="Mss4-like_sf"/>
</dbReference>
<name>A0A4U0TJX5_9PEZI</name>
<dbReference type="Gene3D" id="3.90.1590.10">
    <property type="entry name" value="glutathione-dependent formaldehyde- activating enzyme (gfa)"/>
    <property type="match status" value="1"/>
</dbReference>
<dbReference type="SUPFAM" id="SSF51316">
    <property type="entry name" value="Mss4-like"/>
    <property type="match status" value="1"/>
</dbReference>